<dbReference type="SUPFAM" id="SSF141371">
    <property type="entry name" value="PilZ domain-like"/>
    <property type="match status" value="1"/>
</dbReference>
<name>A0A2A4HV22_9SPHN</name>
<reference evidence="2 3" key="1">
    <citation type="submission" date="2017-09" db="EMBL/GenBank/DDBJ databases">
        <title>Sphingomonas ginsenosidimutans KACC 14949, whole genome shotgun sequence.</title>
        <authorList>
            <person name="Feng G."/>
            <person name="Zhu H."/>
        </authorList>
    </citation>
    <scope>NUCLEOTIDE SEQUENCE [LARGE SCALE GENOMIC DNA]</scope>
    <source>
        <strain evidence="2 3">KACC 14949</strain>
    </source>
</reference>
<evidence type="ECO:0000313" key="3">
    <source>
        <dbReference type="Proteomes" id="UP000218784"/>
    </source>
</evidence>
<protein>
    <recommendedName>
        <fullName evidence="1">PilZ domain-containing protein</fullName>
    </recommendedName>
</protein>
<dbReference type="Pfam" id="PF07238">
    <property type="entry name" value="PilZ"/>
    <property type="match status" value="1"/>
</dbReference>
<feature type="domain" description="PilZ" evidence="1">
    <location>
        <begin position="17"/>
        <end position="92"/>
    </location>
</feature>
<accession>A0A2A4HV22</accession>
<dbReference type="Proteomes" id="UP000218784">
    <property type="component" value="Unassembled WGS sequence"/>
</dbReference>
<evidence type="ECO:0000313" key="2">
    <source>
        <dbReference type="EMBL" id="PCG08742.1"/>
    </source>
</evidence>
<dbReference type="InterPro" id="IPR009875">
    <property type="entry name" value="PilZ_domain"/>
</dbReference>
<dbReference type="GO" id="GO:0035438">
    <property type="term" value="F:cyclic-di-GMP binding"/>
    <property type="evidence" value="ECO:0007669"/>
    <property type="project" value="InterPro"/>
</dbReference>
<proteinExistence type="predicted"/>
<organism evidence="2 3">
    <name type="scientific">Sphingomonas ginsenosidimutans</name>
    <dbReference type="NCBI Taxonomy" id="862134"/>
    <lineage>
        <taxon>Bacteria</taxon>
        <taxon>Pseudomonadati</taxon>
        <taxon>Pseudomonadota</taxon>
        <taxon>Alphaproteobacteria</taxon>
        <taxon>Sphingomonadales</taxon>
        <taxon>Sphingomonadaceae</taxon>
        <taxon>Sphingomonas</taxon>
    </lineage>
</organism>
<dbReference type="EMBL" id="NWVD01000004">
    <property type="protein sequence ID" value="PCG08742.1"/>
    <property type="molecule type" value="Genomic_DNA"/>
</dbReference>
<gene>
    <name evidence="2" type="ORF">COA17_11355</name>
</gene>
<sequence length="102" mass="10504">MVSDNPQGDPTGGRRAVSATVALRVEGRAGTAMVRVRNLSAGGLMAELPDPLSPGSAVEVDVPGLGWIAGHIVWQTEGRAGVAFYSPIDMAAVAMSDPAFRD</sequence>
<evidence type="ECO:0000259" key="1">
    <source>
        <dbReference type="Pfam" id="PF07238"/>
    </source>
</evidence>
<dbReference type="AlphaFoldDB" id="A0A2A4HV22"/>
<keyword evidence="3" id="KW-1185">Reference proteome</keyword>
<comment type="caution">
    <text evidence="2">The sequence shown here is derived from an EMBL/GenBank/DDBJ whole genome shotgun (WGS) entry which is preliminary data.</text>
</comment>